<feature type="domain" description="CCHC-type" evidence="2">
    <location>
        <begin position="147"/>
        <end position="163"/>
    </location>
</feature>
<dbReference type="InterPro" id="IPR006579">
    <property type="entry name" value="Pre_C2HC_dom"/>
</dbReference>
<dbReference type="InterPro" id="IPR001878">
    <property type="entry name" value="Znf_CCHC"/>
</dbReference>
<evidence type="ECO:0000259" key="2">
    <source>
        <dbReference type="SMART" id="SM00343"/>
    </source>
</evidence>
<keyword evidence="4" id="KW-1185">Reference proteome</keyword>
<dbReference type="GO" id="GO:0008270">
    <property type="term" value="F:zinc ion binding"/>
    <property type="evidence" value="ECO:0007669"/>
    <property type="project" value="InterPro"/>
</dbReference>
<dbReference type="SUPFAM" id="SSF57756">
    <property type="entry name" value="Retrovirus zinc finger-like domains"/>
    <property type="match status" value="1"/>
</dbReference>
<protein>
    <submittedName>
        <fullName evidence="3">Nucleic-acid-binding protein from transposon X-element</fullName>
    </submittedName>
</protein>
<dbReference type="InterPro" id="IPR036875">
    <property type="entry name" value="Znf_CCHC_sf"/>
</dbReference>
<dbReference type="Gene3D" id="4.10.60.10">
    <property type="entry name" value="Zinc finger, CCHC-type"/>
    <property type="match status" value="1"/>
</dbReference>
<evidence type="ECO:0000313" key="3">
    <source>
        <dbReference type="EMBL" id="GFY13751.1"/>
    </source>
</evidence>
<accession>A0A8X6SI41</accession>
<dbReference type="Proteomes" id="UP000887159">
    <property type="component" value="Unassembled WGS sequence"/>
</dbReference>
<feature type="domain" description="CCHC-type" evidence="2">
    <location>
        <begin position="166"/>
        <end position="181"/>
    </location>
</feature>
<reference evidence="3" key="1">
    <citation type="submission" date="2020-08" db="EMBL/GenBank/DDBJ databases">
        <title>Multicomponent nature underlies the extraordinary mechanical properties of spider dragline silk.</title>
        <authorList>
            <person name="Kono N."/>
            <person name="Nakamura H."/>
            <person name="Mori M."/>
            <person name="Yoshida Y."/>
            <person name="Ohtoshi R."/>
            <person name="Malay A.D."/>
            <person name="Moran D.A.P."/>
            <person name="Tomita M."/>
            <person name="Numata K."/>
            <person name="Arakawa K."/>
        </authorList>
    </citation>
    <scope>NUCLEOTIDE SEQUENCE</scope>
</reference>
<gene>
    <name evidence="3" type="primary">ORF1</name>
    <name evidence="3" type="ORF">TNCV_4961211</name>
</gene>
<proteinExistence type="predicted"/>
<comment type="caution">
    <text evidence="3">The sequence shown here is derived from an EMBL/GenBank/DDBJ whole genome shotgun (WGS) entry which is preliminary data.</text>
</comment>
<dbReference type="SMART" id="SM00343">
    <property type="entry name" value="ZnF_C2HC"/>
    <property type="match status" value="3"/>
</dbReference>
<evidence type="ECO:0000256" key="1">
    <source>
        <dbReference type="SAM" id="MobiDB-lite"/>
    </source>
</evidence>
<evidence type="ECO:0000313" key="4">
    <source>
        <dbReference type="Proteomes" id="UP000887159"/>
    </source>
</evidence>
<name>A0A8X6SI41_TRICX</name>
<dbReference type="AlphaFoldDB" id="A0A8X6SI41"/>
<dbReference type="Pfam" id="PF07530">
    <property type="entry name" value="PRE_C2HC"/>
    <property type="match status" value="1"/>
</dbReference>
<organism evidence="3 4">
    <name type="scientific">Trichonephila clavipes</name>
    <name type="common">Golden silk orbweaver</name>
    <name type="synonym">Nephila clavipes</name>
    <dbReference type="NCBI Taxonomy" id="2585209"/>
    <lineage>
        <taxon>Eukaryota</taxon>
        <taxon>Metazoa</taxon>
        <taxon>Ecdysozoa</taxon>
        <taxon>Arthropoda</taxon>
        <taxon>Chelicerata</taxon>
        <taxon>Arachnida</taxon>
        <taxon>Araneae</taxon>
        <taxon>Araneomorphae</taxon>
        <taxon>Entelegynae</taxon>
        <taxon>Araneoidea</taxon>
        <taxon>Nephilidae</taxon>
        <taxon>Trichonephila</taxon>
    </lineage>
</organism>
<feature type="domain" description="CCHC-type" evidence="2">
    <location>
        <begin position="189"/>
        <end position="207"/>
    </location>
</feature>
<dbReference type="GO" id="GO:0003676">
    <property type="term" value="F:nucleic acid binding"/>
    <property type="evidence" value="ECO:0007669"/>
    <property type="project" value="InterPro"/>
</dbReference>
<dbReference type="EMBL" id="BMAU01021323">
    <property type="protein sequence ID" value="GFY13751.1"/>
    <property type="molecule type" value="Genomic_DNA"/>
</dbReference>
<sequence>MLYVEENYKAQMAAITKEFPKIRSRLTGEFLKLYTDSSEERRMAVQLLKRLKFQFYTIKSKAERPIKVVIKGLLRNTNPEEIKQDLELLGYTPERVNQLIGRKNKRPLPIFLITLPRNLDNLKIFDLKTLSYLSIRVEGYDGKGVTQCYTCNNFNHSSENCHLNPRCLKCGENHITRDCPIKQKLETPYCINCNIYGHMANYKGCPSFPKPPKGAAKNNRNSYTNIYNSLVRPNISYAQATSGTINLKKTPQMATRGHGSSAQTETNKPNPPNNRYNNHFPNFNHRNNNFNFNNMNNSNNFNVQTTLQMTMHCLMQLSQILCNNNNLNTNQQLNPNQMYAQIEASCNNINNV</sequence>
<feature type="region of interest" description="Disordered" evidence="1">
    <location>
        <begin position="246"/>
        <end position="273"/>
    </location>
</feature>
<feature type="compositionally biased region" description="Polar residues" evidence="1">
    <location>
        <begin position="246"/>
        <end position="266"/>
    </location>
</feature>